<dbReference type="RefSeq" id="WP_017821155.1">
    <property type="nucleotide sequence ID" value="NC_022349.1"/>
</dbReference>
<gene>
    <name evidence="2" type="ORF">N646_1229</name>
</gene>
<organism evidence="2 3">
    <name type="scientific">Vibrio alginolyticus (strain ATCC 17749 / DSM 2171 / NBRC 15630 / NCIMB 1903 / NCTC 12160 / XII-53)</name>
    <dbReference type="NCBI Taxonomy" id="1219076"/>
    <lineage>
        <taxon>Bacteria</taxon>
        <taxon>Pseudomonadati</taxon>
        <taxon>Pseudomonadota</taxon>
        <taxon>Gammaproteobacteria</taxon>
        <taxon>Vibrionales</taxon>
        <taxon>Vibrionaceae</taxon>
        <taxon>Vibrio</taxon>
    </lineage>
</organism>
<dbReference type="EMBL" id="CP006718">
    <property type="protein sequence ID" value="AGV17062.1"/>
    <property type="molecule type" value="Genomic_DNA"/>
</dbReference>
<accession>A0A2I3C7I8</accession>
<evidence type="ECO:0000313" key="3">
    <source>
        <dbReference type="Proteomes" id="UP000016714"/>
    </source>
</evidence>
<dbReference type="PANTHER" id="PTHR43581">
    <property type="entry name" value="ATP/GTP PHOSPHATASE"/>
    <property type="match status" value="1"/>
</dbReference>
<evidence type="ECO:0000313" key="2">
    <source>
        <dbReference type="EMBL" id="AGV17062.1"/>
    </source>
</evidence>
<sequence length="517" mass="59263">MIIDKVDISRFRAFENTAFTLGEWVTLIAGQNGTQKSTLLGMLSQPFTITDEDHPLHGELPLSGDNFRSRFKDKFRLSPIFDQAKQHEWTLHLKNNNKPFTLESISRDKEKGKIRFWRKGDRSAGSGYIQLPVIYLSLKRLIPIGEEDDSKISTSTDVTLTEEENVWFSTYYKKIMINHSEVLNSVDYVKSPNKATLGVSTKTYDWNTNSAGQDNIGKILLAILSFKRLKDKYGEKYEGGILAIDEIDATLYPGSQIKLLDSFMEICRDYKIQVIATTHSLELLKKADALSKRKAKKVKIIYLKKQDGKVLIDDNLEYDRILHNLKLSLGEPVPPKPKLTIYTEDPECIHFVKASLGRTVNNIAFSDISLGCGNYVQMATKKVPTFTFPHSIVVLDGDAAPILQKRRLKNFICIPGEQRPEGTLANFLHNLPEADSFWTSKNPDYSKQHCFLDFTLNDILLDRGKAKAWYNRQLGTNNWGRHASHLYKRYFEAYPEVKEDFVSRFKKIHEEILKHTE</sequence>
<dbReference type="AlphaFoldDB" id="A0A2I3C7I8"/>
<feature type="domain" description="Endonuclease GajA/Old nuclease/RecF-like AAA" evidence="1">
    <location>
        <begin position="154"/>
        <end position="283"/>
    </location>
</feature>
<dbReference type="KEGG" id="vag:N646_1229"/>
<dbReference type="InterPro" id="IPR041685">
    <property type="entry name" value="AAA_GajA/Old/RecF-like"/>
</dbReference>
<dbReference type="InterPro" id="IPR027417">
    <property type="entry name" value="P-loop_NTPase"/>
</dbReference>
<name>A0A2I3C7I8_VIBAX</name>
<protein>
    <recommendedName>
        <fullName evidence="1">Endonuclease GajA/Old nuclease/RecF-like AAA domain-containing protein</fullName>
    </recommendedName>
</protein>
<dbReference type="Pfam" id="PF13175">
    <property type="entry name" value="AAA_15"/>
    <property type="match status" value="1"/>
</dbReference>
<proteinExistence type="predicted"/>
<dbReference type="Proteomes" id="UP000016714">
    <property type="component" value="Chromosome 1"/>
</dbReference>
<dbReference type="Gene3D" id="3.40.50.300">
    <property type="entry name" value="P-loop containing nucleotide triphosphate hydrolases"/>
    <property type="match status" value="2"/>
</dbReference>
<dbReference type="InterPro" id="IPR051396">
    <property type="entry name" value="Bact_Antivir_Def_Nuclease"/>
</dbReference>
<reference evidence="2 3" key="1">
    <citation type="journal article" date="2015" name="Genome Announc.">
        <title>Complete genome sequence of Vibrio alginolyticus ATCC 17749.</title>
        <authorList>
            <person name="Liu X.F."/>
            <person name="Cao Y."/>
            <person name="Zhang H.L."/>
            <person name="Chen Y.J."/>
            <person name="Hu C.J."/>
        </authorList>
    </citation>
    <scope>NUCLEOTIDE SEQUENCE [LARGE SCALE GENOMIC DNA]</scope>
    <source>
        <strain evidence="3">ATCC 17749 / DSM 2171 / NBRC 15630 / NCIMB 1903 / NCTC 12160 / XII-53</strain>
    </source>
</reference>
<dbReference type="PANTHER" id="PTHR43581:SF4">
    <property type="entry name" value="ATP_GTP PHOSPHATASE"/>
    <property type="match status" value="1"/>
</dbReference>
<dbReference type="HOGENOM" id="CLU_026496_0_0_6"/>
<evidence type="ECO:0000259" key="1">
    <source>
        <dbReference type="Pfam" id="PF13175"/>
    </source>
</evidence>
<dbReference type="SUPFAM" id="SSF52540">
    <property type="entry name" value="P-loop containing nucleoside triphosphate hydrolases"/>
    <property type="match status" value="1"/>
</dbReference>